<feature type="compositionally biased region" description="Low complexity" evidence="1">
    <location>
        <begin position="456"/>
        <end position="483"/>
    </location>
</feature>
<sequence>MIRHKHLIGSTDACRFCRGSLAGAAAALAATGTPSHQETQAERHFGTESFNIKSHGEALAAARTAYSGPSTDRTVDPCVTEGDSGSAPFTSGPHCTDTANRLDPKLHIPGGFPETPIETPGERGMDTGSYLPGAHRMSNQPGDPLSSQKEATAMPTNPYTSQKIDPRVDSKPSGPQAASTAPFHESELQPGLAQHTSRNQVDHLQENHPHYGPDAGLIGAGAVATGGLHYASQRDPSKPMTATTAQNPTVSSNAQPAQQRQVSGHEVGITRTDKSDVDQIVDKYMEHSISQTHASLDEQRYDPSAQGAHDASYPSHHHHDGDVAIAAGATGAGHDGKRTEHFPPEQSTVHPVQRIGADHDADHHHDRNTALGAVGVGAAGAGLYAASRKPGYDAEQTAPYGRSDQVAMQQQAAPQPIQQHTHQHFYQQSPHPPLPNQTLEQQPYPQRSLYQPSQPPVQQNPINQSSNQQGGNAAFHAAGAGAASTDLYTPPRPSTEKSDLHRRHDSVQYPNEQYQQKGAGEQQQQHYDGRNAALAAVGSGGSSTGSGGKGTPCA</sequence>
<feature type="compositionally biased region" description="Low complexity" evidence="1">
    <location>
        <begin position="512"/>
        <end position="525"/>
    </location>
</feature>
<dbReference type="OrthoDB" id="2590867at2759"/>
<proteinExistence type="predicted"/>
<feature type="compositionally biased region" description="Polar residues" evidence="1">
    <location>
        <begin position="137"/>
        <end position="163"/>
    </location>
</feature>
<feature type="region of interest" description="Disordered" evidence="1">
    <location>
        <begin position="328"/>
        <end position="347"/>
    </location>
</feature>
<feature type="compositionally biased region" description="Polar residues" evidence="1">
    <location>
        <begin position="436"/>
        <end position="450"/>
    </location>
</feature>
<evidence type="ECO:0000313" key="2">
    <source>
        <dbReference type="EMBL" id="KAF2277231.1"/>
    </source>
</evidence>
<feature type="region of interest" description="Disordered" evidence="1">
    <location>
        <begin position="292"/>
        <end position="321"/>
    </location>
</feature>
<feature type="region of interest" description="Disordered" evidence="1">
    <location>
        <begin position="105"/>
        <end position="198"/>
    </location>
</feature>
<dbReference type="Proteomes" id="UP000800097">
    <property type="component" value="Unassembled WGS sequence"/>
</dbReference>
<keyword evidence="3" id="KW-1185">Reference proteome</keyword>
<name>A0A6A6JKW8_WESOR</name>
<feature type="compositionally biased region" description="Low complexity" evidence="1">
    <location>
        <begin position="405"/>
        <end position="420"/>
    </location>
</feature>
<feature type="compositionally biased region" description="Gly residues" evidence="1">
    <location>
        <begin position="538"/>
        <end position="554"/>
    </location>
</feature>
<reference evidence="2" key="1">
    <citation type="journal article" date="2020" name="Stud. Mycol.">
        <title>101 Dothideomycetes genomes: a test case for predicting lifestyles and emergence of pathogens.</title>
        <authorList>
            <person name="Haridas S."/>
            <person name="Albert R."/>
            <person name="Binder M."/>
            <person name="Bloem J."/>
            <person name="Labutti K."/>
            <person name="Salamov A."/>
            <person name="Andreopoulos B."/>
            <person name="Baker S."/>
            <person name="Barry K."/>
            <person name="Bills G."/>
            <person name="Bluhm B."/>
            <person name="Cannon C."/>
            <person name="Castanera R."/>
            <person name="Culley D."/>
            <person name="Daum C."/>
            <person name="Ezra D."/>
            <person name="Gonzalez J."/>
            <person name="Henrissat B."/>
            <person name="Kuo A."/>
            <person name="Liang C."/>
            <person name="Lipzen A."/>
            <person name="Lutzoni F."/>
            <person name="Magnuson J."/>
            <person name="Mondo S."/>
            <person name="Nolan M."/>
            <person name="Ohm R."/>
            <person name="Pangilinan J."/>
            <person name="Park H.-J."/>
            <person name="Ramirez L."/>
            <person name="Alfaro M."/>
            <person name="Sun H."/>
            <person name="Tritt A."/>
            <person name="Yoshinaga Y."/>
            <person name="Zwiers L.-H."/>
            <person name="Turgeon B."/>
            <person name="Goodwin S."/>
            <person name="Spatafora J."/>
            <person name="Crous P."/>
            <person name="Grigoriev I."/>
        </authorList>
    </citation>
    <scope>NUCLEOTIDE SEQUENCE</scope>
    <source>
        <strain evidence="2">CBS 379.55</strain>
    </source>
</reference>
<feature type="region of interest" description="Disordered" evidence="1">
    <location>
        <begin position="404"/>
        <end position="554"/>
    </location>
</feature>
<protein>
    <submittedName>
        <fullName evidence="2">Uncharacterized protein</fullName>
    </submittedName>
</protein>
<organism evidence="2 3">
    <name type="scientific">Westerdykella ornata</name>
    <dbReference type="NCBI Taxonomy" id="318751"/>
    <lineage>
        <taxon>Eukaryota</taxon>
        <taxon>Fungi</taxon>
        <taxon>Dikarya</taxon>
        <taxon>Ascomycota</taxon>
        <taxon>Pezizomycotina</taxon>
        <taxon>Dothideomycetes</taxon>
        <taxon>Pleosporomycetidae</taxon>
        <taxon>Pleosporales</taxon>
        <taxon>Sporormiaceae</taxon>
        <taxon>Westerdykella</taxon>
    </lineage>
</organism>
<dbReference type="GeneID" id="54547807"/>
<feature type="compositionally biased region" description="Polar residues" evidence="1">
    <location>
        <begin position="240"/>
        <end position="262"/>
    </location>
</feature>
<feature type="region of interest" description="Disordered" evidence="1">
    <location>
        <begin position="229"/>
        <end position="268"/>
    </location>
</feature>
<gene>
    <name evidence="2" type="ORF">EI97DRAFT_314050</name>
</gene>
<dbReference type="EMBL" id="ML986491">
    <property type="protein sequence ID" value="KAF2277231.1"/>
    <property type="molecule type" value="Genomic_DNA"/>
</dbReference>
<feature type="compositionally biased region" description="Basic and acidic residues" evidence="1">
    <location>
        <begin position="334"/>
        <end position="343"/>
    </location>
</feature>
<evidence type="ECO:0000313" key="3">
    <source>
        <dbReference type="Proteomes" id="UP000800097"/>
    </source>
</evidence>
<accession>A0A6A6JKW8</accession>
<dbReference type="RefSeq" id="XP_033654770.1">
    <property type="nucleotide sequence ID" value="XM_033794632.1"/>
</dbReference>
<evidence type="ECO:0000256" key="1">
    <source>
        <dbReference type="SAM" id="MobiDB-lite"/>
    </source>
</evidence>
<dbReference type="AlphaFoldDB" id="A0A6A6JKW8"/>